<dbReference type="EnsemblPlants" id="QL11p035629:mrna">
    <property type="protein sequence ID" value="QL11p035629:mrna:CDS:1"/>
    <property type="gene ID" value="QL11p035629"/>
</dbReference>
<reference evidence="3" key="2">
    <citation type="submission" date="2021-01" db="UniProtKB">
        <authorList>
            <consortium name="EnsemblPlants"/>
        </authorList>
    </citation>
    <scope>IDENTIFICATION</scope>
</reference>
<dbReference type="FunFam" id="3.40.50.2000:FF:000608">
    <property type="entry name" value="Os01g0598000 protein"/>
    <property type="match status" value="1"/>
</dbReference>
<evidence type="ECO:0000313" key="4">
    <source>
        <dbReference type="Proteomes" id="UP000594261"/>
    </source>
</evidence>
<proteinExistence type="inferred from homology"/>
<evidence type="ECO:0000313" key="3">
    <source>
        <dbReference type="EnsemblPlants" id="QL11p035629:mrna:CDS:1"/>
    </source>
</evidence>
<dbReference type="EMBL" id="LRBV02000011">
    <property type="status" value="NOT_ANNOTATED_CDS"/>
    <property type="molecule type" value="Genomic_DNA"/>
</dbReference>
<dbReference type="Gene3D" id="3.40.50.2000">
    <property type="entry name" value="Glycogen Phosphorylase B"/>
    <property type="match status" value="1"/>
</dbReference>
<name>A0A7N2MXU1_QUELO</name>
<dbReference type="AlphaFoldDB" id="A0A7N2MXU1"/>
<dbReference type="Proteomes" id="UP000594261">
    <property type="component" value="Chromosome 11"/>
</dbReference>
<dbReference type="Gramene" id="QL11p035629:mrna">
    <property type="protein sequence ID" value="QL11p035629:mrna:CDS:1"/>
    <property type="gene ID" value="QL11p035629"/>
</dbReference>
<accession>A0A7N2MXU1</accession>
<evidence type="ECO:0000256" key="1">
    <source>
        <dbReference type="ARBA" id="ARBA00009995"/>
    </source>
</evidence>
<dbReference type="PANTHER" id="PTHR48047:SF45">
    <property type="entry name" value="SCOPOLETIN GLUCOSYLTRANSFERASE-LIKE"/>
    <property type="match status" value="1"/>
</dbReference>
<comment type="similarity">
    <text evidence="1">Belongs to the UDP-glycosyltransferase family.</text>
</comment>
<dbReference type="InParanoid" id="A0A7N2MXU1"/>
<reference evidence="3 4" key="1">
    <citation type="journal article" date="2016" name="G3 (Bethesda)">
        <title>First Draft Assembly and Annotation of the Genome of a California Endemic Oak Quercus lobata Nee (Fagaceae).</title>
        <authorList>
            <person name="Sork V.L."/>
            <person name="Fitz-Gibbon S.T."/>
            <person name="Puiu D."/>
            <person name="Crepeau M."/>
            <person name="Gugger P.F."/>
            <person name="Sherman R."/>
            <person name="Stevens K."/>
            <person name="Langley C.H."/>
            <person name="Pellegrini M."/>
            <person name="Salzberg S.L."/>
        </authorList>
    </citation>
    <scope>NUCLEOTIDE SEQUENCE [LARGE SCALE GENOMIC DNA]</scope>
    <source>
        <strain evidence="3 4">cv. SW786</strain>
    </source>
</reference>
<keyword evidence="4" id="KW-1185">Reference proteome</keyword>
<keyword evidence="2" id="KW-0328">Glycosyltransferase</keyword>
<dbReference type="OMA" id="CVSESIR"/>
<dbReference type="SUPFAM" id="SSF53756">
    <property type="entry name" value="UDP-Glycosyltransferase/glycogen phosphorylase"/>
    <property type="match status" value="1"/>
</dbReference>
<protein>
    <submittedName>
        <fullName evidence="3">Uncharacterized protein</fullName>
    </submittedName>
</protein>
<dbReference type="GO" id="GO:0035251">
    <property type="term" value="F:UDP-glucosyltransferase activity"/>
    <property type="evidence" value="ECO:0007669"/>
    <property type="project" value="UniProtKB-ARBA"/>
</dbReference>
<evidence type="ECO:0000256" key="2">
    <source>
        <dbReference type="ARBA" id="ARBA00022676"/>
    </source>
</evidence>
<dbReference type="PANTHER" id="PTHR48047">
    <property type="entry name" value="GLYCOSYLTRANSFERASE"/>
    <property type="match status" value="1"/>
</dbReference>
<organism evidence="3 4">
    <name type="scientific">Quercus lobata</name>
    <name type="common">Valley oak</name>
    <dbReference type="NCBI Taxonomy" id="97700"/>
    <lineage>
        <taxon>Eukaryota</taxon>
        <taxon>Viridiplantae</taxon>
        <taxon>Streptophyta</taxon>
        <taxon>Embryophyta</taxon>
        <taxon>Tracheophyta</taxon>
        <taxon>Spermatophyta</taxon>
        <taxon>Magnoliopsida</taxon>
        <taxon>eudicotyledons</taxon>
        <taxon>Gunneridae</taxon>
        <taxon>Pentapetalae</taxon>
        <taxon>rosids</taxon>
        <taxon>fabids</taxon>
        <taxon>Fagales</taxon>
        <taxon>Fagaceae</taxon>
        <taxon>Quercus</taxon>
    </lineage>
</organism>
<sequence length="253" mass="28634">MPLFSKTHGINIDIQIIKFPAIKAGLPEGCENIDLGTSLEMAHKFIKATKMLQQPLEQLLQEYQPSCLVADMFFPWATDVAAKFGIPRLVFEGTSFFSMAAAHATGPYEPHKKVSSDFETFVIPNFPGEIKLTRKQLPDTTQLEVETDYIKLLKEARESELTSYGVVVNSFYELESAYVDHFRNVMGRKAWHIGPVSLCNKDAEDKAQRGQEASIDENECLKWLSTKKPNSVSYICFRSRPNFTDSQYFEIGS</sequence>
<keyword evidence="2" id="KW-0808">Transferase</keyword>